<dbReference type="AlphaFoldDB" id="A0A9P6VXV6"/>
<keyword evidence="1" id="KW-0479">Metal-binding</keyword>
<evidence type="ECO:0000256" key="4">
    <source>
        <dbReference type="PROSITE-ProRule" id="PRU00322"/>
    </source>
</evidence>
<dbReference type="PANTHER" id="PTHR46622">
    <property type="entry name" value="DNA-DEPENDENT METALLOPROTEASE WSS1"/>
    <property type="match status" value="1"/>
</dbReference>
<evidence type="ECO:0000259" key="7">
    <source>
        <dbReference type="PROSITE" id="PS51397"/>
    </source>
</evidence>
<dbReference type="PROSITE" id="PS51397">
    <property type="entry name" value="WLM"/>
    <property type="match status" value="1"/>
</dbReference>
<keyword evidence="9" id="KW-1185">Reference proteome</keyword>
<dbReference type="GO" id="GO:0008237">
    <property type="term" value="F:metallopeptidase activity"/>
    <property type="evidence" value="ECO:0007669"/>
    <property type="project" value="TreeGrafter"/>
</dbReference>
<organism evidence="8 9">
    <name type="scientific">Rhodotorula mucilaginosa</name>
    <name type="common">Yeast</name>
    <name type="synonym">Rhodotorula rubra</name>
    <dbReference type="NCBI Taxonomy" id="5537"/>
    <lineage>
        <taxon>Eukaryota</taxon>
        <taxon>Fungi</taxon>
        <taxon>Dikarya</taxon>
        <taxon>Basidiomycota</taxon>
        <taxon>Pucciniomycotina</taxon>
        <taxon>Microbotryomycetes</taxon>
        <taxon>Sporidiobolales</taxon>
        <taxon>Sporidiobolaceae</taxon>
        <taxon>Rhodotorula</taxon>
    </lineage>
</organism>
<dbReference type="Pfam" id="PF08325">
    <property type="entry name" value="WLM"/>
    <property type="match status" value="1"/>
</dbReference>
<dbReference type="GO" id="GO:0005634">
    <property type="term" value="C:nucleus"/>
    <property type="evidence" value="ECO:0007669"/>
    <property type="project" value="TreeGrafter"/>
</dbReference>
<dbReference type="Proteomes" id="UP000777482">
    <property type="component" value="Unassembled WGS sequence"/>
</dbReference>
<accession>A0A9P6VXV6</accession>
<sequence length="408" mass="45319">MGSRQYRWGEHGGVGRISVLQNMENPQKAEELLTEIHSLVKPIMKKHGWYLPELCEFFPKNERLLGVNWNGGDKICIRLRPSHDKYSFLDIEESLIPTMLHELTHNHRAPHDDEFFRFLEVLTDEFHTYRKQRFLAWSGVGQRVGAGLRPGSVNVREARVKHQQEVARQQKLLGRGGRLGGSGPAMPSPAAIAEAVERRLRATKGCGGRGAHGQGPEIAAEVERAVRESVYIDLTTESDDPDIEIVPKLGKKAKPRTTAKQRKIGRASTRAADAESSGSDIEIISEKPAATKQVVQPKSRRLAEPDPAKRRNAPSTPRKARSPRQRSVTLAPPSPQKWTCSKCARINDTTTSKCVACSASLAAIRPLKASQALYEGDGWSCHLCSTINEHIYWSCRFCTAIKLSSARG</sequence>
<feature type="domain" description="WLM" evidence="7">
    <location>
        <begin position="5"/>
        <end position="201"/>
    </location>
</feature>
<evidence type="ECO:0000313" key="9">
    <source>
        <dbReference type="Proteomes" id="UP000777482"/>
    </source>
</evidence>
<dbReference type="Gene3D" id="4.10.1060.10">
    <property type="entry name" value="Zinc finger, RanBP2-type"/>
    <property type="match status" value="1"/>
</dbReference>
<dbReference type="OrthoDB" id="261960at2759"/>
<keyword evidence="3" id="KW-0862">Zinc</keyword>
<dbReference type="InterPro" id="IPR001876">
    <property type="entry name" value="Znf_RanBP2"/>
</dbReference>
<evidence type="ECO:0000256" key="3">
    <source>
        <dbReference type="ARBA" id="ARBA00022833"/>
    </source>
</evidence>
<dbReference type="InterPro" id="IPR013536">
    <property type="entry name" value="WLM_dom"/>
</dbReference>
<dbReference type="InterPro" id="IPR053000">
    <property type="entry name" value="WSS1-like_metalloprotease"/>
</dbReference>
<name>A0A9P6VXV6_RHOMI</name>
<dbReference type="GO" id="GO:0008270">
    <property type="term" value="F:zinc ion binding"/>
    <property type="evidence" value="ECO:0007669"/>
    <property type="project" value="UniProtKB-KW"/>
</dbReference>
<comment type="caution">
    <text evidence="8">The sequence shown here is derived from an EMBL/GenBank/DDBJ whole genome shotgun (WGS) entry which is preliminary data.</text>
</comment>
<evidence type="ECO:0008006" key="10">
    <source>
        <dbReference type="Google" id="ProtNLM"/>
    </source>
</evidence>
<keyword evidence="2 4" id="KW-0863">Zinc-finger</keyword>
<feature type="domain" description="RanBP2-type" evidence="6">
    <location>
        <begin position="334"/>
        <end position="363"/>
    </location>
</feature>
<evidence type="ECO:0000256" key="2">
    <source>
        <dbReference type="ARBA" id="ARBA00022771"/>
    </source>
</evidence>
<dbReference type="GO" id="GO:0006281">
    <property type="term" value="P:DNA repair"/>
    <property type="evidence" value="ECO:0007669"/>
    <property type="project" value="TreeGrafter"/>
</dbReference>
<protein>
    <recommendedName>
        <fullName evidence="10">WLM-domain-containing protein</fullName>
    </recommendedName>
</protein>
<proteinExistence type="predicted"/>
<evidence type="ECO:0000256" key="1">
    <source>
        <dbReference type="ARBA" id="ARBA00022723"/>
    </source>
</evidence>
<dbReference type="PROSITE" id="PS50199">
    <property type="entry name" value="ZF_RANBP2_2"/>
    <property type="match status" value="1"/>
</dbReference>
<gene>
    <name evidence="8" type="ORF">C6P46_006972</name>
</gene>
<feature type="region of interest" description="Disordered" evidence="5">
    <location>
        <begin position="241"/>
        <end position="336"/>
    </location>
</feature>
<dbReference type="PROSITE" id="PS01358">
    <property type="entry name" value="ZF_RANBP2_1"/>
    <property type="match status" value="2"/>
</dbReference>
<dbReference type="PANTHER" id="PTHR46622:SF1">
    <property type="entry name" value="DNA-DEPENDENT METALLOPROTEASE WSS1"/>
    <property type="match status" value="1"/>
</dbReference>
<evidence type="ECO:0000313" key="8">
    <source>
        <dbReference type="EMBL" id="KAG0656766.1"/>
    </source>
</evidence>
<evidence type="ECO:0000259" key="6">
    <source>
        <dbReference type="PROSITE" id="PS50199"/>
    </source>
</evidence>
<feature type="compositionally biased region" description="Basic residues" evidence="5">
    <location>
        <begin position="249"/>
        <end position="265"/>
    </location>
</feature>
<reference evidence="8 9" key="1">
    <citation type="submission" date="2020-11" db="EMBL/GenBank/DDBJ databases">
        <title>Kefir isolates.</title>
        <authorList>
            <person name="Marcisauskas S."/>
            <person name="Kim Y."/>
            <person name="Blasche S."/>
        </authorList>
    </citation>
    <scope>NUCLEOTIDE SEQUENCE [LARGE SCALE GENOMIC DNA]</scope>
    <source>
        <strain evidence="8 9">KR</strain>
    </source>
</reference>
<dbReference type="EMBL" id="PUHQ01000092">
    <property type="protein sequence ID" value="KAG0656766.1"/>
    <property type="molecule type" value="Genomic_DNA"/>
</dbReference>
<evidence type="ECO:0000256" key="5">
    <source>
        <dbReference type="SAM" id="MobiDB-lite"/>
    </source>
</evidence>